<dbReference type="GO" id="GO:0005524">
    <property type="term" value="F:ATP binding"/>
    <property type="evidence" value="ECO:0007669"/>
    <property type="project" value="UniProtKB-UniRule"/>
</dbReference>
<keyword evidence="8" id="KW-1185">Reference proteome</keyword>
<dbReference type="SMART" id="SM00212">
    <property type="entry name" value="UBCc"/>
    <property type="match status" value="1"/>
</dbReference>
<name>A0A7M7JEN0_VARDE</name>
<dbReference type="Gene3D" id="3.10.110.10">
    <property type="entry name" value="Ubiquitin Conjugating Enzyme"/>
    <property type="match status" value="1"/>
</dbReference>
<dbReference type="InterPro" id="IPR016135">
    <property type="entry name" value="UBQ-conjugating_enzyme/RWD"/>
</dbReference>
<feature type="active site" description="Glycyl thioester intermediate" evidence="3">
    <location>
        <position position="87"/>
    </location>
</feature>
<dbReference type="RefSeq" id="XP_022646755.1">
    <property type="nucleotide sequence ID" value="XM_022791020.1"/>
</dbReference>
<evidence type="ECO:0000259" key="6">
    <source>
        <dbReference type="PROSITE" id="PS50127"/>
    </source>
</evidence>
<dbReference type="InterPro" id="IPR000608">
    <property type="entry name" value="UBC"/>
</dbReference>
<dbReference type="SUPFAM" id="SSF54495">
    <property type="entry name" value="UBC-like"/>
    <property type="match status" value="1"/>
</dbReference>
<evidence type="ECO:0000256" key="5">
    <source>
        <dbReference type="SAM" id="MobiDB-lite"/>
    </source>
</evidence>
<dbReference type="CDD" id="cd23805">
    <property type="entry name" value="UBCc_UBE2T"/>
    <property type="match status" value="1"/>
</dbReference>
<dbReference type="EnsemblMetazoa" id="XM_022791017">
    <property type="protein sequence ID" value="XP_022646752"/>
    <property type="gene ID" value="LOC111244211"/>
</dbReference>
<dbReference type="KEGG" id="vde:111244211"/>
<dbReference type="Pfam" id="PF00179">
    <property type="entry name" value="UQ_con"/>
    <property type="match status" value="1"/>
</dbReference>
<dbReference type="EnsemblMetazoa" id="XM_022791024">
    <property type="protein sequence ID" value="XP_022646759"/>
    <property type="gene ID" value="LOC111244211"/>
</dbReference>
<dbReference type="EnsemblMetazoa" id="XM_022791021">
    <property type="protein sequence ID" value="XP_022646756"/>
    <property type="gene ID" value="LOC111244211"/>
</dbReference>
<keyword evidence="2 4" id="KW-0833">Ubl conjugation pathway</keyword>
<dbReference type="EnsemblMetazoa" id="XM_022791018">
    <property type="protein sequence ID" value="XP_022646753"/>
    <property type="gene ID" value="LOC111244211"/>
</dbReference>
<dbReference type="InParanoid" id="A0A7M7JEN0"/>
<evidence type="ECO:0000256" key="1">
    <source>
        <dbReference type="ARBA" id="ARBA00022679"/>
    </source>
</evidence>
<dbReference type="EnsemblMetazoa" id="XM_022791023">
    <property type="protein sequence ID" value="XP_022646758"/>
    <property type="gene ID" value="LOC111244211"/>
</dbReference>
<dbReference type="RefSeq" id="XP_022646756.1">
    <property type="nucleotide sequence ID" value="XM_022791021.1"/>
</dbReference>
<protein>
    <recommendedName>
        <fullName evidence="6">UBC core domain-containing protein</fullName>
    </recommendedName>
</protein>
<dbReference type="OrthoDB" id="9978460at2759"/>
<dbReference type="EnsemblMetazoa" id="XM_022791020">
    <property type="protein sequence ID" value="XP_022646755"/>
    <property type="gene ID" value="LOC111244211"/>
</dbReference>
<feature type="domain" description="UBC core" evidence="6">
    <location>
        <begin position="2"/>
        <end position="153"/>
    </location>
</feature>
<dbReference type="PROSITE" id="PS50127">
    <property type="entry name" value="UBC_2"/>
    <property type="match status" value="1"/>
</dbReference>
<dbReference type="OMA" id="GVEKKFC"/>
<dbReference type="GeneID" id="111244211"/>
<proteinExistence type="inferred from homology"/>
<dbReference type="Proteomes" id="UP000594260">
    <property type="component" value="Unplaced"/>
</dbReference>
<organism evidence="7 8">
    <name type="scientific">Varroa destructor</name>
    <name type="common">Honeybee mite</name>
    <dbReference type="NCBI Taxonomy" id="109461"/>
    <lineage>
        <taxon>Eukaryota</taxon>
        <taxon>Metazoa</taxon>
        <taxon>Ecdysozoa</taxon>
        <taxon>Arthropoda</taxon>
        <taxon>Chelicerata</taxon>
        <taxon>Arachnida</taxon>
        <taxon>Acari</taxon>
        <taxon>Parasitiformes</taxon>
        <taxon>Mesostigmata</taxon>
        <taxon>Gamasina</taxon>
        <taxon>Dermanyssoidea</taxon>
        <taxon>Varroidae</taxon>
        <taxon>Varroa</taxon>
    </lineage>
</organism>
<comment type="similarity">
    <text evidence="4">Belongs to the ubiquitin-conjugating enzyme family.</text>
</comment>
<keyword evidence="4" id="KW-0067">ATP-binding</keyword>
<dbReference type="InterPro" id="IPR050113">
    <property type="entry name" value="Ub_conjugating_enzyme"/>
</dbReference>
<dbReference type="EnsemblMetazoa" id="XM_022791019">
    <property type="protein sequence ID" value="XP_022646754"/>
    <property type="gene ID" value="LOC111244211"/>
</dbReference>
<evidence type="ECO:0000313" key="7">
    <source>
        <dbReference type="EnsemblMetazoa" id="XP_022646758"/>
    </source>
</evidence>
<dbReference type="RefSeq" id="XP_022646758.1">
    <property type="nucleotide sequence ID" value="XM_022791023.1"/>
</dbReference>
<evidence type="ECO:0000256" key="3">
    <source>
        <dbReference type="PROSITE-ProRule" id="PRU10133"/>
    </source>
</evidence>
<dbReference type="PANTHER" id="PTHR24067">
    <property type="entry name" value="UBIQUITIN-CONJUGATING ENZYME E2"/>
    <property type="match status" value="1"/>
</dbReference>
<dbReference type="AlphaFoldDB" id="A0A7M7JEN0"/>
<feature type="region of interest" description="Disordered" evidence="5">
    <location>
        <begin position="151"/>
        <end position="170"/>
    </location>
</feature>
<dbReference type="GO" id="GO:0016740">
    <property type="term" value="F:transferase activity"/>
    <property type="evidence" value="ECO:0007669"/>
    <property type="project" value="UniProtKB-KW"/>
</dbReference>
<dbReference type="InterPro" id="IPR023313">
    <property type="entry name" value="UBQ-conjugating_AS"/>
</dbReference>
<dbReference type="RefSeq" id="XP_022646759.1">
    <property type="nucleotide sequence ID" value="XM_022791024.1"/>
</dbReference>
<evidence type="ECO:0000313" key="8">
    <source>
        <dbReference type="Proteomes" id="UP000594260"/>
    </source>
</evidence>
<keyword evidence="4" id="KW-0547">Nucleotide-binding</keyword>
<dbReference type="RefSeq" id="XP_022646753.1">
    <property type="nucleotide sequence ID" value="XM_022791018.1"/>
</dbReference>
<sequence length="170" mass="18717">MQRSNRLAAELHQMATSLPAGIVCSQAADDEIGHLEAIIDGPPDSPYEGGRFHVDLRLPVRYPFEPPALRVITRIFHPNIDPQGRVCLSAIQLPPKGTWKPALNVCAVLTSLRAIIAQPTAEDPLMADVAELLQNDRAEFDRTARKWTQMHAMQTNKTEGSTSSAEKKSL</sequence>
<dbReference type="RefSeq" id="XP_022646752.1">
    <property type="nucleotide sequence ID" value="XM_022791017.1"/>
</dbReference>
<dbReference type="PROSITE" id="PS00183">
    <property type="entry name" value="UBC_1"/>
    <property type="match status" value="1"/>
</dbReference>
<evidence type="ECO:0000256" key="4">
    <source>
        <dbReference type="RuleBase" id="RU362109"/>
    </source>
</evidence>
<dbReference type="RefSeq" id="XP_022646754.1">
    <property type="nucleotide sequence ID" value="XM_022791019.1"/>
</dbReference>
<feature type="compositionally biased region" description="Polar residues" evidence="5">
    <location>
        <begin position="151"/>
        <end position="164"/>
    </location>
</feature>
<accession>A0A7M7JEN0</accession>
<evidence type="ECO:0000256" key="2">
    <source>
        <dbReference type="ARBA" id="ARBA00022786"/>
    </source>
</evidence>
<keyword evidence="1" id="KW-0808">Transferase</keyword>
<reference evidence="7" key="1">
    <citation type="submission" date="2021-01" db="UniProtKB">
        <authorList>
            <consortium name="EnsemblMetazoa"/>
        </authorList>
    </citation>
    <scope>IDENTIFICATION</scope>
</reference>